<dbReference type="GO" id="GO:0005524">
    <property type="term" value="F:ATP binding"/>
    <property type="evidence" value="ECO:0007669"/>
    <property type="project" value="UniProtKB-KW"/>
</dbReference>
<dbReference type="Gene3D" id="1.10.730.10">
    <property type="entry name" value="Isoleucyl-tRNA Synthetase, Domain 1"/>
    <property type="match status" value="1"/>
</dbReference>
<dbReference type="GO" id="GO:0004814">
    <property type="term" value="F:arginine-tRNA ligase activity"/>
    <property type="evidence" value="ECO:0007669"/>
    <property type="project" value="InterPro"/>
</dbReference>
<dbReference type="NCBIfam" id="TIGR00211">
    <property type="entry name" value="glyS"/>
    <property type="match status" value="1"/>
</dbReference>
<dbReference type="EC" id="6.1.1.14" evidence="3"/>
<keyword evidence="6" id="KW-0547">Nucleotide-binding</keyword>
<evidence type="ECO:0000256" key="10">
    <source>
        <dbReference type="ARBA" id="ARBA00047937"/>
    </source>
</evidence>
<dbReference type="GO" id="GO:0004820">
    <property type="term" value="F:glycine-tRNA ligase activity"/>
    <property type="evidence" value="ECO:0007669"/>
    <property type="project" value="UniProtKB-EC"/>
</dbReference>
<keyword evidence="8" id="KW-0648">Protein biosynthesis</keyword>
<evidence type="ECO:0000256" key="8">
    <source>
        <dbReference type="ARBA" id="ARBA00022917"/>
    </source>
</evidence>
<dbReference type="Pfam" id="PF05746">
    <property type="entry name" value="DALR_1"/>
    <property type="match status" value="1"/>
</dbReference>
<evidence type="ECO:0000256" key="1">
    <source>
        <dbReference type="ARBA" id="ARBA00004496"/>
    </source>
</evidence>
<dbReference type="InterPro" id="IPR015944">
    <property type="entry name" value="Gly-tRNA-synth_bsu"/>
</dbReference>
<evidence type="ECO:0000256" key="5">
    <source>
        <dbReference type="ARBA" id="ARBA00022598"/>
    </source>
</evidence>
<evidence type="ECO:0000256" key="6">
    <source>
        <dbReference type="ARBA" id="ARBA00022741"/>
    </source>
</evidence>
<dbReference type="PANTHER" id="PTHR30075:SF2">
    <property type="entry name" value="GLYCINE--TRNA LIGASE, CHLOROPLASTIC_MITOCHONDRIAL 2"/>
    <property type="match status" value="1"/>
</dbReference>
<name>A0AAU7VI74_9FIRM</name>
<evidence type="ECO:0000256" key="7">
    <source>
        <dbReference type="ARBA" id="ARBA00022840"/>
    </source>
</evidence>
<dbReference type="InterPro" id="IPR006194">
    <property type="entry name" value="Gly-tRNA-synth_heterodimer"/>
</dbReference>
<dbReference type="EMBL" id="CP158367">
    <property type="protein sequence ID" value="XBX73716.1"/>
    <property type="molecule type" value="Genomic_DNA"/>
</dbReference>
<feature type="domain" description="DALR anticodon binding" evidence="11">
    <location>
        <begin position="560"/>
        <end position="651"/>
    </location>
</feature>
<protein>
    <recommendedName>
        <fullName evidence="3">glycine--tRNA ligase</fullName>
        <ecNumber evidence="3">6.1.1.14</ecNumber>
    </recommendedName>
</protein>
<evidence type="ECO:0000256" key="9">
    <source>
        <dbReference type="ARBA" id="ARBA00023146"/>
    </source>
</evidence>
<reference evidence="12" key="2">
    <citation type="submission" date="2024-06" db="EMBL/GenBank/DDBJ databases">
        <authorList>
            <person name="Petrova K.O."/>
            <person name="Toshchakov S.V."/>
            <person name="Boltjanskaja Y.V."/>
            <person name="Kevbrin V."/>
        </authorList>
    </citation>
    <scope>NUCLEOTIDE SEQUENCE</scope>
    <source>
        <strain evidence="12">Z-910T</strain>
    </source>
</reference>
<reference evidence="12" key="1">
    <citation type="journal article" date="2013" name="Extremophiles">
        <title>Proteinivorax tanatarense gen. nov., sp. nov., an anaerobic, haloalkaliphilic, proteolytic bacterium isolated from a decaying algal bloom, and proposal of Proteinivoraceae fam. nov.</title>
        <authorList>
            <person name="Kevbrin V."/>
            <person name="Boltyanskaya Y."/>
            <person name="Zhilina T."/>
            <person name="Kolganova T."/>
            <person name="Lavrentjeva E."/>
            <person name="Kuznetsov B."/>
        </authorList>
    </citation>
    <scope>NUCLEOTIDE SEQUENCE</scope>
    <source>
        <strain evidence="12">Z-910T</strain>
    </source>
</reference>
<keyword evidence="7" id="KW-0067">ATP-binding</keyword>
<dbReference type="GO" id="GO:0005829">
    <property type="term" value="C:cytosol"/>
    <property type="evidence" value="ECO:0007669"/>
    <property type="project" value="TreeGrafter"/>
</dbReference>
<accession>A0AAU7VI74</accession>
<evidence type="ECO:0000256" key="4">
    <source>
        <dbReference type="ARBA" id="ARBA00022490"/>
    </source>
</evidence>
<sequence>MSNLILELKFDPILFESQGEAYKAFDNTIRVLLKEYRLDYKNIEIYLDSQHFFLIVDKVPSIQHQKIELIRGPQKNLATTRCGKRNFMYKKFEEQKKGKDGYVTIKTENNNQYFYVEKKLECKRINEIIPSICSRLVKEVPLTYKFPLIIKSIYASYDGEPIKVELNGLKNESAIPETSKKYIERAKEHIDLEAKKQQLLFQINKSLGDNCYPYSDKLLKKSLFYTNNPNLYLGRFDQVFLDLPVEIITEALKYNPNVILLKQDGKLTNRYGILLKVSSLLDATIENIIIEINKKIQKAYKIYSDDIEKDFAKNTEELKNLVFIEDLGTMYDKVQRVKHISLTIVDLLEIGEPISTFTVKGAELCKNDLLTKMVSVHPSLHGEIGKHYSLLWDEEPEVAQGIQEYLYPQKKEDQLPQTMVGSILSIADKLDTIVGCFSSDHGPPESSDPFRIKNKTDAVIKITYQSHMNISLKRLINLSIALYESFHILRQKDKDTLLLKIMSYFNRRFKLLLARKGFNEGVIKSITSNKNTNLTLNYEKAEFLQTKLNSDDIKVAVRIYNRVNNILLNDNIEKIELEFLKDEAEKKLFENLTYCKNQYYDNIEKGELEQAFNQLLNLQESIEKMFNQTYILTDDVAVKKNRLALLGAVKELYLDFCDFSKL</sequence>
<evidence type="ECO:0000313" key="12">
    <source>
        <dbReference type="EMBL" id="XBX73716.1"/>
    </source>
</evidence>
<gene>
    <name evidence="12" type="primary">glyS</name>
    <name evidence="12" type="ORF">PRVXT_001717</name>
</gene>
<dbReference type="GO" id="GO:0006420">
    <property type="term" value="P:arginyl-tRNA aminoacylation"/>
    <property type="evidence" value="ECO:0007669"/>
    <property type="project" value="InterPro"/>
</dbReference>
<keyword evidence="4" id="KW-0963">Cytoplasm</keyword>
<evidence type="ECO:0000259" key="11">
    <source>
        <dbReference type="Pfam" id="PF05746"/>
    </source>
</evidence>
<evidence type="ECO:0000256" key="3">
    <source>
        <dbReference type="ARBA" id="ARBA00012829"/>
    </source>
</evidence>
<comment type="catalytic activity">
    <reaction evidence="10">
        <text>tRNA(Gly) + glycine + ATP = glycyl-tRNA(Gly) + AMP + diphosphate</text>
        <dbReference type="Rhea" id="RHEA:16013"/>
        <dbReference type="Rhea" id="RHEA-COMP:9664"/>
        <dbReference type="Rhea" id="RHEA-COMP:9683"/>
        <dbReference type="ChEBI" id="CHEBI:30616"/>
        <dbReference type="ChEBI" id="CHEBI:33019"/>
        <dbReference type="ChEBI" id="CHEBI:57305"/>
        <dbReference type="ChEBI" id="CHEBI:78442"/>
        <dbReference type="ChEBI" id="CHEBI:78522"/>
        <dbReference type="ChEBI" id="CHEBI:456215"/>
        <dbReference type="EC" id="6.1.1.14"/>
    </reaction>
</comment>
<dbReference type="InterPro" id="IPR008909">
    <property type="entry name" value="DALR_anticod-bd"/>
</dbReference>
<dbReference type="PROSITE" id="PS50861">
    <property type="entry name" value="AA_TRNA_LIGASE_II_GLYAB"/>
    <property type="match status" value="1"/>
</dbReference>
<keyword evidence="5 12" id="KW-0436">Ligase</keyword>
<dbReference type="AlphaFoldDB" id="A0AAU7VI74"/>
<dbReference type="GO" id="GO:0006426">
    <property type="term" value="P:glycyl-tRNA aminoacylation"/>
    <property type="evidence" value="ECO:0007669"/>
    <property type="project" value="InterPro"/>
</dbReference>
<proteinExistence type="inferred from homology"/>
<dbReference type="Pfam" id="PF02092">
    <property type="entry name" value="tRNA_synt_2f"/>
    <property type="match status" value="1"/>
</dbReference>
<organism evidence="12">
    <name type="scientific">Proteinivorax tanatarense</name>
    <dbReference type="NCBI Taxonomy" id="1260629"/>
    <lineage>
        <taxon>Bacteria</taxon>
        <taxon>Bacillati</taxon>
        <taxon>Bacillota</taxon>
        <taxon>Clostridia</taxon>
        <taxon>Eubacteriales</taxon>
        <taxon>Proteinivoracaceae</taxon>
        <taxon>Proteinivorax</taxon>
    </lineage>
</organism>
<dbReference type="PANTHER" id="PTHR30075">
    <property type="entry name" value="GLYCYL-TRNA SYNTHETASE"/>
    <property type="match status" value="1"/>
</dbReference>
<keyword evidence="9" id="KW-0030">Aminoacyl-tRNA synthetase</keyword>
<dbReference type="RefSeq" id="WP_350342478.1">
    <property type="nucleotide sequence ID" value="NZ_CP158367.1"/>
</dbReference>
<comment type="similarity">
    <text evidence="2">Belongs to the class-II aminoacyl-tRNA synthetase family.</text>
</comment>
<dbReference type="SUPFAM" id="SSF109604">
    <property type="entry name" value="HD-domain/PDEase-like"/>
    <property type="match status" value="1"/>
</dbReference>
<evidence type="ECO:0000256" key="2">
    <source>
        <dbReference type="ARBA" id="ARBA00008226"/>
    </source>
</evidence>
<comment type="subcellular location">
    <subcellularLocation>
        <location evidence="1">Cytoplasm</location>
    </subcellularLocation>
</comment>